<evidence type="ECO:0000313" key="2">
    <source>
        <dbReference type="Proteomes" id="UP000199370"/>
    </source>
</evidence>
<protein>
    <submittedName>
        <fullName evidence="1">Helix-turn-helix domain-containing protein</fullName>
    </submittedName>
</protein>
<accession>A0A1G9WP45</accession>
<dbReference type="Gene3D" id="1.10.10.10">
    <property type="entry name" value="Winged helix-like DNA-binding domain superfamily/Winged helix DNA-binding domain"/>
    <property type="match status" value="1"/>
</dbReference>
<proteinExistence type="predicted"/>
<dbReference type="InterPro" id="IPR036388">
    <property type="entry name" value="WH-like_DNA-bd_sf"/>
</dbReference>
<dbReference type="STRING" id="996166.SAMN05192554_108162"/>
<dbReference type="InterPro" id="IPR011991">
    <property type="entry name" value="ArsR-like_HTH"/>
</dbReference>
<dbReference type="InterPro" id="IPR036390">
    <property type="entry name" value="WH_DNA-bd_sf"/>
</dbReference>
<gene>
    <name evidence="1" type="ORF">SAMN05192554_108162</name>
</gene>
<keyword evidence="2" id="KW-1185">Reference proteome</keyword>
<dbReference type="Proteomes" id="UP000199370">
    <property type="component" value="Unassembled WGS sequence"/>
</dbReference>
<reference evidence="1 2" key="1">
    <citation type="submission" date="2016-10" db="EMBL/GenBank/DDBJ databases">
        <authorList>
            <person name="de Groot N.N."/>
        </authorList>
    </citation>
    <scope>NUCLEOTIDE SEQUENCE [LARGE SCALE GENOMIC DNA]</scope>
    <source>
        <strain evidence="2">EB21,IBRC-M 10013,KCTC 4048</strain>
    </source>
</reference>
<name>A0A1G9WP45_9EURY</name>
<dbReference type="OrthoDB" id="199042at2157"/>
<organism evidence="1 2">
    <name type="scientific">Haloarchaeobius iranensis</name>
    <dbReference type="NCBI Taxonomy" id="996166"/>
    <lineage>
        <taxon>Archaea</taxon>
        <taxon>Methanobacteriati</taxon>
        <taxon>Methanobacteriota</taxon>
        <taxon>Stenosarchaea group</taxon>
        <taxon>Halobacteria</taxon>
        <taxon>Halobacteriales</taxon>
        <taxon>Halorubellaceae</taxon>
        <taxon>Haloarchaeobius</taxon>
    </lineage>
</organism>
<dbReference type="RefSeq" id="WP_089733100.1">
    <property type="nucleotide sequence ID" value="NZ_FNIA01000008.1"/>
</dbReference>
<sequence length="119" mass="13310">MSTGRWATQGTGVDEQDLLETLGNKYSAEILCAAQSPASAQELSDEMGIPIATCYRRIEELVEAGLLECEGRQLSEEGRRTNVYRRTLDELAVDFSETVPSFSCKERSEAKNRIQDQME</sequence>
<dbReference type="CDD" id="cd00090">
    <property type="entry name" value="HTH_ARSR"/>
    <property type="match status" value="1"/>
</dbReference>
<dbReference type="SUPFAM" id="SSF46785">
    <property type="entry name" value="Winged helix' DNA-binding domain"/>
    <property type="match status" value="1"/>
</dbReference>
<dbReference type="Pfam" id="PF12840">
    <property type="entry name" value="HTH_20"/>
    <property type="match status" value="1"/>
</dbReference>
<dbReference type="AlphaFoldDB" id="A0A1G9WP45"/>
<dbReference type="EMBL" id="FNIA01000008">
    <property type="protein sequence ID" value="SDM85953.1"/>
    <property type="molecule type" value="Genomic_DNA"/>
</dbReference>
<evidence type="ECO:0000313" key="1">
    <source>
        <dbReference type="EMBL" id="SDM85953.1"/>
    </source>
</evidence>